<dbReference type="GO" id="GO:0004803">
    <property type="term" value="F:transposase activity"/>
    <property type="evidence" value="ECO:0007669"/>
    <property type="project" value="InterPro"/>
</dbReference>
<name>F8UH32_9ZZZZ</name>
<dbReference type="PANTHER" id="PTHR34614">
    <property type="match status" value="1"/>
</dbReference>
<dbReference type="AlphaFoldDB" id="F8UH32"/>
<evidence type="ECO:0000313" key="2">
    <source>
        <dbReference type="EMBL" id="AEI30339.1"/>
    </source>
</evidence>
<proteinExistence type="predicted"/>
<evidence type="ECO:0000259" key="1">
    <source>
        <dbReference type="Pfam" id="PF01609"/>
    </source>
</evidence>
<accession>F8UH32</accession>
<organism evidence="2">
    <name type="scientific">uncultured microorganism</name>
    <dbReference type="NCBI Taxonomy" id="358574"/>
    <lineage>
        <taxon>unclassified sequences</taxon>
        <taxon>environmental samples</taxon>
    </lineage>
</organism>
<feature type="domain" description="Transposase IS4-like" evidence="1">
    <location>
        <begin position="241"/>
        <end position="526"/>
    </location>
</feature>
<dbReference type="SUPFAM" id="SSF53098">
    <property type="entry name" value="Ribonuclease H-like"/>
    <property type="match status" value="1"/>
</dbReference>
<dbReference type="GO" id="GO:0003677">
    <property type="term" value="F:DNA binding"/>
    <property type="evidence" value="ECO:0007669"/>
    <property type="project" value="InterPro"/>
</dbReference>
<dbReference type="GO" id="GO:0006313">
    <property type="term" value="P:DNA transposition"/>
    <property type="evidence" value="ECO:0007669"/>
    <property type="project" value="InterPro"/>
</dbReference>
<dbReference type="EMBL" id="JF805055">
    <property type="protein sequence ID" value="AEI30339.1"/>
    <property type="molecule type" value="Genomic_DNA"/>
</dbReference>
<sequence>MPTLVLERGGESADTLGMFLRSKTRKKDGKEHRYWSVVENRRVADGRVVQRHVLYLGEINDAQRAAWCRSIEVFDEDRGASAQMALFPEDRPAPELACAVVQVKLSGLQLRRPRQWGACWLACGLWDLLQLDTFWQPRLPPSRKGTRWLNVLKTLAAYRLIDPGSEWRLHRHWFDHSAMGDLLGEDFAIAHSHTLYRCLDQLVVHKQALFSYLQERWRSLFDARFDVLLYDLTSTYFECDPPEHGKRTFGYSRDKRSDCVQVVIALIVTPEGFPLAYEVLPGNTLDKQTLTDFLAKIEAQYGKAERIWVMDRGIPTEATLALMRASDPPVHYLVGTPKGRLSKLEKSFLTKPWTMVREQVTVKLLDQDGELYVLALSAGRQDKERAMRRRRLKRLWKRLHELQRQTLSRDELLLKLGAAKKDAGRAYGLVHIQVPAPDEPVTAATFTFALNRKKLRLTRRREGRYLLRSNLTSDDPVQLWTWYIQLTEVEQAFKELKGDLSVRPIYHQLDRRIEAHIFVAFLAYCLQVTLKARLRPLAPGLTPRAVLEKFAAIQMVDVHLPTTDGRTLILSRHTEPDPEQQLLLERLRLQLPPQPPPRITAALEARIH</sequence>
<dbReference type="NCBIfam" id="NF033559">
    <property type="entry name" value="transpos_IS1634"/>
    <property type="match status" value="1"/>
</dbReference>
<dbReference type="Pfam" id="PF01609">
    <property type="entry name" value="DDE_Tnp_1"/>
    <property type="match status" value="1"/>
</dbReference>
<dbReference type="InterPro" id="IPR012337">
    <property type="entry name" value="RNaseH-like_sf"/>
</dbReference>
<dbReference type="InterPro" id="IPR002559">
    <property type="entry name" value="Transposase_11"/>
</dbReference>
<protein>
    <submittedName>
        <fullName evidence="2">Transposase IS4 family protein</fullName>
    </submittedName>
</protein>
<dbReference type="PANTHER" id="PTHR34614:SF2">
    <property type="entry name" value="TRANSPOSASE IS4-LIKE DOMAIN-CONTAINING PROTEIN"/>
    <property type="match status" value="1"/>
</dbReference>
<dbReference type="InterPro" id="IPR047654">
    <property type="entry name" value="IS1634_transpos"/>
</dbReference>
<gene>
    <name evidence="2" type="ORF">LDC_03376</name>
</gene>
<reference evidence="2" key="1">
    <citation type="submission" date="2011-04" db="EMBL/GenBank/DDBJ databases">
        <title>Taxonomic and functional metagenomic profiling of the microbial community in the anoxic sediment of a brackish shallow lake (Laguna de Carrizo Central Spain).</title>
        <authorList>
            <consortium name="CONSOLIDER consortium CSD2007-00005"/>
            <person name="Guazzaroni M.-E."/>
            <person name="Richter M."/>
            <person name="Garcia-Salamanca A."/>
            <person name="Yarza P."/>
            <person name="Ferrer M."/>
        </authorList>
    </citation>
    <scope>NUCLEOTIDE SEQUENCE</scope>
</reference>